<feature type="domain" description="AB hydrolase-1" evidence="2">
    <location>
        <begin position="212"/>
        <end position="478"/>
    </location>
</feature>
<dbReference type="SUPFAM" id="SSF53474">
    <property type="entry name" value="alpha/beta-Hydrolases"/>
    <property type="match status" value="1"/>
</dbReference>
<dbReference type="EMBL" id="CAUOFW020006358">
    <property type="protein sequence ID" value="CAK9174422.1"/>
    <property type="molecule type" value="Genomic_DNA"/>
</dbReference>
<reference evidence="3 4" key="1">
    <citation type="submission" date="2024-02" db="EMBL/GenBank/DDBJ databases">
        <authorList>
            <person name="Vignale AGUSTIN F."/>
            <person name="Sosa J E."/>
            <person name="Modenutti C."/>
        </authorList>
    </citation>
    <scope>NUCLEOTIDE SEQUENCE [LARGE SCALE GENOMIC DNA]</scope>
</reference>
<evidence type="ECO:0000256" key="1">
    <source>
        <dbReference type="SAM" id="Phobius"/>
    </source>
</evidence>
<dbReference type="PANTHER" id="PTHR45763">
    <property type="entry name" value="HYDROLASE, ALPHA/BETA FOLD FAMILY PROTEIN, EXPRESSED-RELATED"/>
    <property type="match status" value="1"/>
</dbReference>
<protein>
    <recommendedName>
        <fullName evidence="2">AB hydrolase-1 domain-containing protein</fullName>
    </recommendedName>
</protein>
<name>A0ABC8TY43_9AQUA</name>
<keyword evidence="1" id="KW-0472">Membrane</keyword>
<dbReference type="Gene3D" id="3.40.50.1820">
    <property type="entry name" value="alpha/beta hydrolase"/>
    <property type="match status" value="1"/>
</dbReference>
<dbReference type="InterPro" id="IPR029058">
    <property type="entry name" value="AB_hydrolase_fold"/>
</dbReference>
<comment type="caution">
    <text evidence="3">The sequence shown here is derived from an EMBL/GenBank/DDBJ whole genome shotgun (WGS) entry which is preliminary data.</text>
</comment>
<dbReference type="PANTHER" id="PTHR45763:SF36">
    <property type="entry name" value="AB HYDROLASE-1 DOMAIN-CONTAINING PROTEIN"/>
    <property type="match status" value="1"/>
</dbReference>
<evidence type="ECO:0000313" key="4">
    <source>
        <dbReference type="Proteomes" id="UP001642360"/>
    </source>
</evidence>
<proteinExistence type="predicted"/>
<gene>
    <name evidence="3" type="ORF">ILEXP_LOCUS44163</name>
</gene>
<dbReference type="Proteomes" id="UP001642360">
    <property type="component" value="Unassembled WGS sequence"/>
</dbReference>
<keyword evidence="4" id="KW-1185">Reference proteome</keyword>
<feature type="transmembrane region" description="Helical" evidence="1">
    <location>
        <begin position="125"/>
        <end position="145"/>
    </location>
</feature>
<sequence length="535" mass="60421">MSEVNESRRWREDVTSPVGDTGIRYSGAAVNGAGIGIPAGGVVGGGNAGRETENWKFHAVEFAKGLAEMSVEFGKGVRDVVKQSVVREDSYLVRKFGKPCQKICGTVCGKLTFLNDYLPEDRDPVHAWSVILSVLILAVAVLYVNREDRTAAPLMKKLVVHPPSATRVLLPDGRHLAYQEQGVTADRARFSMITPHSFLSSRLAGIPGLKASLLNEFGIRFVTYDLPGFGESDPHSKRNLESSALDMLHLSYAVGITDKFWVVGYSAASMHAWAALRYIPDRVAGALMVAPLINPYELSMTREERRKTWEKWTTRRKLMYFLARRFSWFLPYFYRQSFLSGNLGHIDEWLSLSLGKRDRALIEEQTFQEFWQRDVEESVRQGNVKPFVEEAVLQVSNWGFSLADLKIQKKRQGKSIILWLKSIYSQAEENLTGFLGPIHMWQGMDDRVVPPSMSDFVQRVLPGAMVHKLLYEGHFTYFYFCDQCHRQIFITVFGNPQGPLAIEVDQTTINEGNDDMEEVIQDDLTADRSRSSSSV</sequence>
<dbReference type="GO" id="GO:0016787">
    <property type="term" value="F:hydrolase activity"/>
    <property type="evidence" value="ECO:0007669"/>
    <property type="project" value="UniProtKB-ARBA"/>
</dbReference>
<organism evidence="3 4">
    <name type="scientific">Ilex paraguariensis</name>
    <name type="common">yerba mate</name>
    <dbReference type="NCBI Taxonomy" id="185542"/>
    <lineage>
        <taxon>Eukaryota</taxon>
        <taxon>Viridiplantae</taxon>
        <taxon>Streptophyta</taxon>
        <taxon>Embryophyta</taxon>
        <taxon>Tracheophyta</taxon>
        <taxon>Spermatophyta</taxon>
        <taxon>Magnoliopsida</taxon>
        <taxon>eudicotyledons</taxon>
        <taxon>Gunneridae</taxon>
        <taxon>Pentapetalae</taxon>
        <taxon>asterids</taxon>
        <taxon>campanulids</taxon>
        <taxon>Aquifoliales</taxon>
        <taxon>Aquifoliaceae</taxon>
        <taxon>Ilex</taxon>
    </lineage>
</organism>
<accession>A0ABC8TY43</accession>
<evidence type="ECO:0000259" key="2">
    <source>
        <dbReference type="Pfam" id="PF00561"/>
    </source>
</evidence>
<dbReference type="AlphaFoldDB" id="A0ABC8TY43"/>
<keyword evidence="1" id="KW-1133">Transmembrane helix</keyword>
<dbReference type="Pfam" id="PF00561">
    <property type="entry name" value="Abhydrolase_1"/>
    <property type="match status" value="1"/>
</dbReference>
<dbReference type="InterPro" id="IPR000073">
    <property type="entry name" value="AB_hydrolase_1"/>
</dbReference>
<evidence type="ECO:0000313" key="3">
    <source>
        <dbReference type="EMBL" id="CAK9174422.1"/>
    </source>
</evidence>
<keyword evidence="1" id="KW-0812">Transmembrane</keyword>